<evidence type="ECO:0000313" key="1">
    <source>
        <dbReference type="EMBL" id="ERJ73819.1"/>
    </source>
</evidence>
<reference evidence="1 2" key="1">
    <citation type="submission" date="2013-06" db="EMBL/GenBank/DDBJ databases">
        <authorList>
            <person name="Weinstock G."/>
            <person name="Sodergren E."/>
            <person name="Lobos E.A."/>
            <person name="Fulton L."/>
            <person name="Fulton R."/>
            <person name="Courtney L."/>
            <person name="Fronick C."/>
            <person name="O'Laughlin M."/>
            <person name="Godfrey J."/>
            <person name="Wilson R.M."/>
            <person name="Miner T."/>
            <person name="Farmer C."/>
            <person name="Delehaunty K."/>
            <person name="Cordes M."/>
            <person name="Minx P."/>
            <person name="Tomlinson C."/>
            <person name="Chen J."/>
            <person name="Wollam A."/>
            <person name="Pepin K.H."/>
            <person name="Bhonagiri V."/>
            <person name="Zhang X."/>
            <person name="Warren W."/>
            <person name="Mitreva M."/>
            <person name="Mardis E.R."/>
            <person name="Wilson R.K."/>
        </authorList>
    </citation>
    <scope>NUCLEOTIDE SEQUENCE [LARGE SCALE GENOMIC DNA]</scope>
    <source>
        <strain evidence="1 2">W1703</strain>
    </source>
</reference>
<sequence>MTVNLAKTFGFSFLRSCNSEKACAMVTKGYPLFQKINQFAR</sequence>
<name>U2K9H9_9STRE</name>
<dbReference type="AlphaFoldDB" id="U2K9H9"/>
<dbReference type="EMBL" id="AWVA01000122">
    <property type="protein sequence ID" value="ERJ73819.1"/>
    <property type="molecule type" value="Genomic_DNA"/>
</dbReference>
<accession>U2K9H9</accession>
<evidence type="ECO:0000313" key="2">
    <source>
        <dbReference type="Proteomes" id="UP000016617"/>
    </source>
</evidence>
<protein>
    <submittedName>
        <fullName evidence="1">Uncharacterized protein</fullName>
    </submittedName>
</protein>
<dbReference type="HOGENOM" id="CLU_3277555_0_0_9"/>
<proteinExistence type="predicted"/>
<dbReference type="Proteomes" id="UP000016617">
    <property type="component" value="Unassembled WGS sequence"/>
</dbReference>
<comment type="caution">
    <text evidence="1">The sequence shown here is derived from an EMBL/GenBank/DDBJ whole genome shotgun (WGS) entry which is preliminary data.</text>
</comment>
<gene>
    <name evidence="1" type="ORF">HMPREF1557_02116</name>
</gene>
<organism evidence="1 2">
    <name type="scientific">Streptococcus sobrinus W1703</name>
    <dbReference type="NCBI Taxonomy" id="1227275"/>
    <lineage>
        <taxon>Bacteria</taxon>
        <taxon>Bacillati</taxon>
        <taxon>Bacillota</taxon>
        <taxon>Bacilli</taxon>
        <taxon>Lactobacillales</taxon>
        <taxon>Streptococcaceae</taxon>
        <taxon>Streptococcus</taxon>
    </lineage>
</organism>